<dbReference type="SUPFAM" id="SSF47473">
    <property type="entry name" value="EF-hand"/>
    <property type="match status" value="1"/>
</dbReference>
<gene>
    <name evidence="3" type="ORF">LtaPh_2913300</name>
</gene>
<evidence type="ECO:0000259" key="2">
    <source>
        <dbReference type="PROSITE" id="PS50222"/>
    </source>
</evidence>
<dbReference type="EMBL" id="BLBS01000041">
    <property type="protein sequence ID" value="GET90403.1"/>
    <property type="molecule type" value="Genomic_DNA"/>
</dbReference>
<evidence type="ECO:0000313" key="4">
    <source>
        <dbReference type="Proteomes" id="UP000419144"/>
    </source>
</evidence>
<dbReference type="Proteomes" id="UP000419144">
    <property type="component" value="Unassembled WGS sequence"/>
</dbReference>
<protein>
    <recommendedName>
        <fullName evidence="2">EF-hand domain-containing protein</fullName>
    </recommendedName>
</protein>
<dbReference type="Pfam" id="PF13499">
    <property type="entry name" value="EF-hand_7"/>
    <property type="match status" value="1"/>
</dbReference>
<evidence type="ECO:0000256" key="1">
    <source>
        <dbReference type="SAM" id="MobiDB-lite"/>
    </source>
</evidence>
<dbReference type="OrthoDB" id="248349at2759"/>
<dbReference type="InterPro" id="IPR002048">
    <property type="entry name" value="EF_hand_dom"/>
</dbReference>
<dbReference type="GO" id="GO:0005509">
    <property type="term" value="F:calcium ion binding"/>
    <property type="evidence" value="ECO:0007669"/>
    <property type="project" value="InterPro"/>
</dbReference>
<organism evidence="3 4">
    <name type="scientific">Leishmania tarentolae</name>
    <name type="common">Sauroleishmania tarentolae</name>
    <dbReference type="NCBI Taxonomy" id="5689"/>
    <lineage>
        <taxon>Eukaryota</taxon>
        <taxon>Discoba</taxon>
        <taxon>Euglenozoa</taxon>
        <taxon>Kinetoplastea</taxon>
        <taxon>Metakinetoplastina</taxon>
        <taxon>Trypanosomatida</taxon>
        <taxon>Trypanosomatidae</taxon>
        <taxon>Leishmaniinae</taxon>
        <taxon>Leishmania</taxon>
        <taxon>lizard Leishmania</taxon>
    </lineage>
</organism>
<dbReference type="Gene3D" id="1.10.238.10">
    <property type="entry name" value="EF-hand"/>
    <property type="match status" value="1"/>
</dbReference>
<reference evidence="3" key="1">
    <citation type="submission" date="2019-11" db="EMBL/GenBank/DDBJ databases">
        <title>Leishmania tarentolae CDS.</title>
        <authorList>
            <person name="Goto Y."/>
            <person name="Yamagishi J."/>
        </authorList>
    </citation>
    <scope>NUCLEOTIDE SEQUENCE [LARGE SCALE GENOMIC DNA]</scope>
    <source>
        <strain evidence="3">Parrot Tar II</strain>
    </source>
</reference>
<comment type="caution">
    <text evidence="3">The sequence shown here is derived from an EMBL/GenBank/DDBJ whole genome shotgun (WGS) entry which is preliminary data.</text>
</comment>
<dbReference type="AlphaFoldDB" id="A0A640KLC1"/>
<feature type="domain" description="EF-hand" evidence="2">
    <location>
        <begin position="291"/>
        <end position="326"/>
    </location>
</feature>
<dbReference type="PROSITE" id="PS50222">
    <property type="entry name" value="EF_HAND_2"/>
    <property type="match status" value="1"/>
</dbReference>
<accession>A0A640KLC1</accession>
<evidence type="ECO:0000313" key="3">
    <source>
        <dbReference type="EMBL" id="GET90403.1"/>
    </source>
</evidence>
<keyword evidence="4" id="KW-1185">Reference proteome</keyword>
<proteinExistence type="predicted"/>
<name>A0A640KLC1_LEITA</name>
<sequence length="364" mass="40026">MTTSTSDAGVAARAAATPQTRLFDCLDAASKERVTMLLSHYQTFLPVEQASFMQELDRYNEEQKAAALARNKAEVWTRYTTPRLQAVQARDPAYVQRLMPPPDASCGSKDDEALEEATAPCSLEDLLRTRGMFGEPEGVSIHVGKMSLYEKLQQNMRNRRGTAKITTATISTDADAGEGATRNSAAFGAFTEVQAEPTEGQREAGDNTFPKTSVQSESGERAVVPANTDALPSNTSSNRPTAPYRSNAYQAVRLSMSSPGYTATRQPTSEAEAQAAMEGVKAVLNSTAFPISEEELRDWFEELDVHRRGVLSVEEFQRYMKSLERDLGVPTEYATLEHDAAHVAKDGLLNFEAFSYLVLRFVRV</sequence>
<dbReference type="InterPro" id="IPR011992">
    <property type="entry name" value="EF-hand-dom_pair"/>
</dbReference>
<dbReference type="VEuPathDB" id="TriTrypDB:LtaPh_2913300"/>
<feature type="compositionally biased region" description="Polar residues" evidence="1">
    <location>
        <begin position="230"/>
        <end position="240"/>
    </location>
</feature>
<feature type="region of interest" description="Disordered" evidence="1">
    <location>
        <begin position="196"/>
        <end position="245"/>
    </location>
</feature>